<sequence length="85" mass="9817">MAEVTRLMITKLNNSNYCSWKFKVELLLIKEGLWELVTQNRPATPDTDWFNKDGKARATIGLLVEDDQLIHIRSAKTAKEVWEAL</sequence>
<dbReference type="EMBL" id="KQ762143">
    <property type="protein sequence ID" value="OAD56172.1"/>
    <property type="molecule type" value="Genomic_DNA"/>
</dbReference>
<evidence type="ECO:0000313" key="2">
    <source>
        <dbReference type="Proteomes" id="UP000250275"/>
    </source>
</evidence>
<protein>
    <submittedName>
        <fullName evidence="1">Uncharacterized protein</fullName>
    </submittedName>
</protein>
<evidence type="ECO:0000313" key="1">
    <source>
        <dbReference type="EMBL" id="OAD56172.1"/>
    </source>
</evidence>
<dbReference type="OrthoDB" id="7696058at2759"/>
<dbReference type="Proteomes" id="UP000250275">
    <property type="component" value="Unassembled WGS sequence"/>
</dbReference>
<proteinExistence type="predicted"/>
<name>A0A310SK66_9HYME</name>
<gene>
    <name evidence="1" type="ORF">WN48_03818</name>
</gene>
<accession>A0A310SK66</accession>
<dbReference type="Pfam" id="PF14223">
    <property type="entry name" value="Retrotran_gag_2"/>
    <property type="match status" value="1"/>
</dbReference>
<dbReference type="AlphaFoldDB" id="A0A310SK66"/>
<reference evidence="1 2" key="1">
    <citation type="submission" date="2015-07" db="EMBL/GenBank/DDBJ databases">
        <title>The genome of Eufriesea mexicana.</title>
        <authorList>
            <person name="Pan H."/>
            <person name="Kapheim K."/>
        </authorList>
    </citation>
    <scope>NUCLEOTIDE SEQUENCE [LARGE SCALE GENOMIC DNA]</scope>
    <source>
        <strain evidence="1">0111107269</strain>
        <tissue evidence="1">Whole body</tissue>
    </source>
</reference>
<organism evidence="1 2">
    <name type="scientific">Eufriesea mexicana</name>
    <dbReference type="NCBI Taxonomy" id="516756"/>
    <lineage>
        <taxon>Eukaryota</taxon>
        <taxon>Metazoa</taxon>
        <taxon>Ecdysozoa</taxon>
        <taxon>Arthropoda</taxon>
        <taxon>Hexapoda</taxon>
        <taxon>Insecta</taxon>
        <taxon>Pterygota</taxon>
        <taxon>Neoptera</taxon>
        <taxon>Endopterygota</taxon>
        <taxon>Hymenoptera</taxon>
        <taxon>Apocrita</taxon>
        <taxon>Aculeata</taxon>
        <taxon>Apoidea</taxon>
        <taxon>Anthophila</taxon>
        <taxon>Apidae</taxon>
        <taxon>Eufriesea</taxon>
    </lineage>
</organism>
<keyword evidence="2" id="KW-1185">Reference proteome</keyword>